<accession>A0A834C0G5</accession>
<reference evidence="19" key="1">
    <citation type="journal article" name="BMC Genomics">
        <title>Long-read sequencing and de novo genome assembly of marine medaka (Oryzias melastigma).</title>
        <authorList>
            <person name="Liang P."/>
            <person name="Saqib H.S.A."/>
            <person name="Ni X."/>
            <person name="Shen Y."/>
        </authorList>
    </citation>
    <scope>NUCLEOTIDE SEQUENCE</scope>
    <source>
        <strain evidence="19">Bigg-433</strain>
    </source>
</reference>
<evidence type="ECO:0000256" key="6">
    <source>
        <dbReference type="ARBA" id="ARBA00022692"/>
    </source>
</evidence>
<evidence type="ECO:0000256" key="9">
    <source>
        <dbReference type="ARBA" id="ARBA00023098"/>
    </source>
</evidence>
<feature type="transmembrane region" description="Helical" evidence="16">
    <location>
        <begin position="210"/>
        <end position="229"/>
    </location>
</feature>
<evidence type="ECO:0000259" key="18">
    <source>
        <dbReference type="PROSITE" id="PS50922"/>
    </source>
</evidence>
<keyword evidence="12 14" id="KW-0371">Homeobox</keyword>
<gene>
    <name evidence="19" type="ORF">FQA47_002311</name>
</gene>
<feature type="transmembrane region" description="Helical" evidence="16">
    <location>
        <begin position="382"/>
        <end position="401"/>
    </location>
</feature>
<evidence type="ECO:0000256" key="11">
    <source>
        <dbReference type="ARBA" id="ARBA00049036"/>
    </source>
</evidence>
<dbReference type="Proteomes" id="UP000646548">
    <property type="component" value="Unassembled WGS sequence"/>
</dbReference>
<proteinExistence type="predicted"/>
<sequence length="425" mass="49477">MLSRLRALMWADWVWFPEGHSWDELKDHDGNVFPKVQDLWASVAVALSFLVVRWIFERIVGTPLASLLGVSLKPRLSAPPNPTLESYFRQKSKYPTQSSVESLSRQTGCSVRQVQRWFRRRRNQERPSKLTKFQEASWRFTFYLFAFYGGLAVLVDKPWFRDSSRMWENFPKMPLLTSQYWHYMIQLGFYMSLLLSVVSDVKRKDFWEQIVHHVVTIGLLSVSWVVNYIRAGSVILLVHDASDYIMELAKMFNYAGWKRTCNFLFVVFAAVFIITRLIVFPVWLLFMAMTFPLTRYTLFLGFFLFGVMLLMLQILHVIWAGFILRMVIKLLQGNDKLEDERSDNEETESDEDDEGHEKLKNGHVKNGHVKNGHAQLEVDVDLGFALFFLGLLCLFLLATVVRCAQTVVDPYGSISISTYEEEQIT</sequence>
<evidence type="ECO:0000256" key="15">
    <source>
        <dbReference type="SAM" id="MobiDB-lite"/>
    </source>
</evidence>
<feature type="DNA-binding region" description="Homeobox" evidence="12">
    <location>
        <begin position="86"/>
        <end position="129"/>
    </location>
</feature>
<feature type="region of interest" description="Disordered" evidence="15">
    <location>
        <begin position="339"/>
        <end position="366"/>
    </location>
</feature>
<keyword evidence="7" id="KW-0256">Endoplasmic reticulum</keyword>
<protein>
    <submittedName>
        <fullName evidence="19">Ceramide synthase 2</fullName>
    </submittedName>
</protein>
<feature type="domain" description="Homeobox" evidence="17">
    <location>
        <begin position="84"/>
        <end position="128"/>
    </location>
</feature>
<feature type="transmembrane region" description="Helical" evidence="16">
    <location>
        <begin position="263"/>
        <end position="286"/>
    </location>
</feature>
<dbReference type="FunFam" id="1.10.10.60:FF:000020">
    <property type="entry name" value="Ceramide synthase 5"/>
    <property type="match status" value="1"/>
</dbReference>
<dbReference type="PANTHER" id="PTHR12560">
    <property type="entry name" value="LONGEVITY ASSURANCE FACTOR 1 LAG1"/>
    <property type="match status" value="1"/>
</dbReference>
<feature type="transmembrane region" description="Helical" evidence="16">
    <location>
        <begin position="140"/>
        <end position="160"/>
    </location>
</feature>
<feature type="domain" description="TLC" evidence="18">
    <location>
        <begin position="131"/>
        <end position="332"/>
    </location>
</feature>
<dbReference type="InterPro" id="IPR001356">
    <property type="entry name" value="HD"/>
</dbReference>
<organism evidence="19 20">
    <name type="scientific">Oryzias melastigma</name>
    <name type="common">Marine medaka</name>
    <dbReference type="NCBI Taxonomy" id="30732"/>
    <lineage>
        <taxon>Eukaryota</taxon>
        <taxon>Metazoa</taxon>
        <taxon>Chordata</taxon>
        <taxon>Craniata</taxon>
        <taxon>Vertebrata</taxon>
        <taxon>Euteleostomi</taxon>
        <taxon>Actinopterygii</taxon>
        <taxon>Neopterygii</taxon>
        <taxon>Teleostei</taxon>
        <taxon>Neoteleostei</taxon>
        <taxon>Acanthomorphata</taxon>
        <taxon>Ovalentaria</taxon>
        <taxon>Atherinomorphae</taxon>
        <taxon>Beloniformes</taxon>
        <taxon>Adrianichthyidae</taxon>
        <taxon>Oryziinae</taxon>
        <taxon>Oryzias</taxon>
    </lineage>
</organism>
<keyword evidence="12 14" id="KW-0539">Nucleus</keyword>
<dbReference type="GO" id="GO:0003677">
    <property type="term" value="F:DNA binding"/>
    <property type="evidence" value="ECO:0007669"/>
    <property type="project" value="UniProtKB-UniRule"/>
</dbReference>
<dbReference type="Pfam" id="PF00046">
    <property type="entry name" value="Homeodomain"/>
    <property type="match status" value="1"/>
</dbReference>
<dbReference type="Pfam" id="PF03798">
    <property type="entry name" value="TRAM_LAG1_CLN8"/>
    <property type="match status" value="1"/>
</dbReference>
<comment type="pathway">
    <text evidence="2">Lipid metabolism; sphingolipid metabolism.</text>
</comment>
<evidence type="ECO:0000256" key="1">
    <source>
        <dbReference type="ARBA" id="ARBA00004477"/>
    </source>
</evidence>
<evidence type="ECO:0000256" key="13">
    <source>
        <dbReference type="PROSITE-ProRule" id="PRU00205"/>
    </source>
</evidence>
<evidence type="ECO:0000256" key="14">
    <source>
        <dbReference type="RuleBase" id="RU000682"/>
    </source>
</evidence>
<keyword evidence="10 13" id="KW-0472">Membrane</keyword>
<comment type="pathway">
    <text evidence="3">Sphingolipid metabolism.</text>
</comment>
<evidence type="ECO:0000256" key="5">
    <source>
        <dbReference type="ARBA" id="ARBA00022679"/>
    </source>
</evidence>
<dbReference type="InterPro" id="IPR016439">
    <property type="entry name" value="Lag1/Lac1-like"/>
</dbReference>
<dbReference type="PIRSF" id="PIRSF005225">
    <property type="entry name" value="LAG1_LAC1"/>
    <property type="match status" value="1"/>
</dbReference>
<evidence type="ECO:0000256" key="4">
    <source>
        <dbReference type="ARBA" id="ARBA00022516"/>
    </source>
</evidence>
<dbReference type="EMBL" id="WKFB01000519">
    <property type="protein sequence ID" value="KAF6720657.1"/>
    <property type="molecule type" value="Genomic_DNA"/>
</dbReference>
<name>A0A834C0G5_ORYME</name>
<evidence type="ECO:0000313" key="19">
    <source>
        <dbReference type="EMBL" id="KAF6720657.1"/>
    </source>
</evidence>
<dbReference type="SUPFAM" id="SSF46689">
    <property type="entry name" value="Homeodomain-like"/>
    <property type="match status" value="1"/>
</dbReference>
<dbReference type="AlphaFoldDB" id="A0A834C0G5"/>
<evidence type="ECO:0000256" key="12">
    <source>
        <dbReference type="PROSITE-ProRule" id="PRU00108"/>
    </source>
</evidence>
<evidence type="ECO:0000259" key="17">
    <source>
        <dbReference type="PROSITE" id="PS50071"/>
    </source>
</evidence>
<comment type="subcellular location">
    <subcellularLocation>
        <location evidence="1">Endoplasmic reticulum membrane</location>
        <topology evidence="1">Multi-pass membrane protein</topology>
    </subcellularLocation>
    <subcellularLocation>
        <location evidence="12 14">Nucleus</location>
    </subcellularLocation>
</comment>
<evidence type="ECO:0000256" key="3">
    <source>
        <dbReference type="ARBA" id="ARBA00004991"/>
    </source>
</evidence>
<dbReference type="UniPathway" id="UPA00222"/>
<feature type="transmembrane region" description="Helical" evidence="16">
    <location>
        <begin position="39"/>
        <end position="56"/>
    </location>
</feature>
<dbReference type="GO" id="GO:0005634">
    <property type="term" value="C:nucleus"/>
    <property type="evidence" value="ECO:0007669"/>
    <property type="project" value="UniProtKB-SubCell"/>
</dbReference>
<dbReference type="InterPro" id="IPR006634">
    <property type="entry name" value="TLC-dom"/>
</dbReference>
<dbReference type="CDD" id="cd00086">
    <property type="entry name" value="homeodomain"/>
    <property type="match status" value="1"/>
</dbReference>
<keyword evidence="12 14" id="KW-0238">DNA-binding</keyword>
<dbReference type="SMART" id="SM00389">
    <property type="entry name" value="HOX"/>
    <property type="match status" value="1"/>
</dbReference>
<keyword evidence="6 13" id="KW-0812">Transmembrane</keyword>
<evidence type="ECO:0000256" key="10">
    <source>
        <dbReference type="ARBA" id="ARBA00023136"/>
    </source>
</evidence>
<evidence type="ECO:0000256" key="2">
    <source>
        <dbReference type="ARBA" id="ARBA00004760"/>
    </source>
</evidence>
<dbReference type="GO" id="GO:0005789">
    <property type="term" value="C:endoplasmic reticulum membrane"/>
    <property type="evidence" value="ECO:0007669"/>
    <property type="project" value="UniProtKB-SubCell"/>
</dbReference>
<comment type="catalytic activity">
    <reaction evidence="11">
        <text>sphinganine + octadecanoyl-CoA = N-(octadecanoyl)-sphinganine + CoA + H(+)</text>
        <dbReference type="Rhea" id="RHEA:36547"/>
        <dbReference type="ChEBI" id="CHEBI:15378"/>
        <dbReference type="ChEBI" id="CHEBI:57287"/>
        <dbReference type="ChEBI" id="CHEBI:57394"/>
        <dbReference type="ChEBI" id="CHEBI:57817"/>
        <dbReference type="ChEBI" id="CHEBI:67033"/>
    </reaction>
    <physiologicalReaction direction="left-to-right" evidence="11">
        <dbReference type="Rhea" id="RHEA:36548"/>
    </physiologicalReaction>
</comment>
<dbReference type="GO" id="GO:0046513">
    <property type="term" value="P:ceramide biosynthetic process"/>
    <property type="evidence" value="ECO:0007669"/>
    <property type="project" value="InterPro"/>
</dbReference>
<keyword evidence="9" id="KW-0443">Lipid metabolism</keyword>
<evidence type="ECO:0000256" key="8">
    <source>
        <dbReference type="ARBA" id="ARBA00022989"/>
    </source>
</evidence>
<dbReference type="Gene3D" id="1.10.10.60">
    <property type="entry name" value="Homeodomain-like"/>
    <property type="match status" value="1"/>
</dbReference>
<dbReference type="PROSITE" id="PS50071">
    <property type="entry name" value="HOMEOBOX_2"/>
    <property type="match status" value="1"/>
</dbReference>
<dbReference type="PANTHER" id="PTHR12560:SF7">
    <property type="entry name" value="CERAMIDE SYNTHASE 2"/>
    <property type="match status" value="1"/>
</dbReference>
<dbReference type="InterPro" id="IPR009057">
    <property type="entry name" value="Homeodomain-like_sf"/>
</dbReference>
<dbReference type="PROSITE" id="PS50922">
    <property type="entry name" value="TLC"/>
    <property type="match status" value="1"/>
</dbReference>
<evidence type="ECO:0000256" key="16">
    <source>
        <dbReference type="SAM" id="Phobius"/>
    </source>
</evidence>
<keyword evidence="4" id="KW-0444">Lipid biosynthesis</keyword>
<feature type="transmembrane region" description="Helical" evidence="16">
    <location>
        <begin position="180"/>
        <end position="198"/>
    </location>
</feature>
<dbReference type="GO" id="GO:0050291">
    <property type="term" value="F:sphingosine N-acyltransferase activity"/>
    <property type="evidence" value="ECO:0007669"/>
    <property type="project" value="InterPro"/>
</dbReference>
<comment type="caution">
    <text evidence="19">The sequence shown here is derived from an EMBL/GenBank/DDBJ whole genome shotgun (WGS) entry which is preliminary data.</text>
</comment>
<evidence type="ECO:0000313" key="20">
    <source>
        <dbReference type="Proteomes" id="UP000646548"/>
    </source>
</evidence>
<dbReference type="SMART" id="SM00724">
    <property type="entry name" value="TLC"/>
    <property type="match status" value="1"/>
</dbReference>
<feature type="compositionally biased region" description="Acidic residues" evidence="15">
    <location>
        <begin position="340"/>
        <end position="354"/>
    </location>
</feature>
<keyword evidence="8 16" id="KW-1133">Transmembrane helix</keyword>
<evidence type="ECO:0000256" key="7">
    <source>
        <dbReference type="ARBA" id="ARBA00022824"/>
    </source>
</evidence>
<feature type="transmembrane region" description="Helical" evidence="16">
    <location>
        <begin position="298"/>
        <end position="324"/>
    </location>
</feature>
<keyword evidence="5" id="KW-0808">Transferase</keyword>